<name>K1JLP6_9GAMM</name>
<sequence>MALLNLLFGSGGTWLDPLLPLLVLALIIWGVRRQQLPAISSAVADSK</sequence>
<protein>
    <submittedName>
        <fullName evidence="2">Uncharacterized protein</fullName>
    </submittedName>
</protein>
<feature type="transmembrane region" description="Helical" evidence="1">
    <location>
        <begin position="12"/>
        <end position="31"/>
    </location>
</feature>
<dbReference type="PATRIC" id="fig|1073377.4.peg.2492"/>
<evidence type="ECO:0000313" key="2">
    <source>
        <dbReference type="EMBL" id="EKB27583.1"/>
    </source>
</evidence>
<evidence type="ECO:0000256" key="1">
    <source>
        <dbReference type="SAM" id="Phobius"/>
    </source>
</evidence>
<dbReference type="EMBL" id="AGWR01000018">
    <property type="protein sequence ID" value="EKB27583.1"/>
    <property type="molecule type" value="Genomic_DNA"/>
</dbReference>
<comment type="caution">
    <text evidence="2">The sequence shown here is derived from an EMBL/GenBank/DDBJ whole genome shotgun (WGS) entry which is preliminary data.</text>
</comment>
<dbReference type="Proteomes" id="UP000005149">
    <property type="component" value="Unassembled WGS sequence"/>
</dbReference>
<keyword evidence="1" id="KW-1133">Transmembrane helix</keyword>
<dbReference type="RefSeq" id="WP_005303727.1">
    <property type="nucleotide sequence ID" value="NZ_AOBQ01000012.1"/>
</dbReference>
<evidence type="ECO:0000313" key="3">
    <source>
        <dbReference type="Proteomes" id="UP000005149"/>
    </source>
</evidence>
<dbReference type="HOGENOM" id="CLU_3163733_0_0_6"/>
<reference evidence="2 3" key="1">
    <citation type="submission" date="2012-06" db="EMBL/GenBank/DDBJ databases">
        <title>The Genome Sequence of Aeromonas hydrophila SSU.</title>
        <authorList>
            <consortium name="The Broad Institute Genome Sequencing Platform"/>
            <person name="Earl A."/>
            <person name="Ward D."/>
            <person name="Feldgarden M."/>
            <person name="Gevers D."/>
            <person name="Chopra A."/>
            <person name="Walker B."/>
            <person name="Young S.K."/>
            <person name="Zeng Q."/>
            <person name="Gargeya S."/>
            <person name="Fitzgerald M."/>
            <person name="Haas B."/>
            <person name="Abouelleil A."/>
            <person name="Alvarado L."/>
            <person name="Arachchi H.M."/>
            <person name="Berlin A.M."/>
            <person name="Chapman S.B."/>
            <person name="Goldberg J."/>
            <person name="Griggs A."/>
            <person name="Gujja S."/>
            <person name="Hansen M."/>
            <person name="Howarth C."/>
            <person name="Imamovic A."/>
            <person name="Larimer J."/>
            <person name="McCowan C."/>
            <person name="Montmayeur A."/>
            <person name="Murphy C."/>
            <person name="Neiman D."/>
            <person name="Pearson M."/>
            <person name="Priest M."/>
            <person name="Roberts A."/>
            <person name="Saif S."/>
            <person name="Shea T."/>
            <person name="Sisk P."/>
            <person name="Sykes S."/>
            <person name="Wortman J."/>
            <person name="Nusbaum C."/>
            <person name="Birren B."/>
        </authorList>
    </citation>
    <scope>NUCLEOTIDE SEQUENCE [LARGE SCALE GENOMIC DNA]</scope>
    <source>
        <strain evidence="2 3">SSU</strain>
    </source>
</reference>
<gene>
    <name evidence="2" type="ORF">HMPREF1171_02436</name>
</gene>
<keyword evidence="1" id="KW-0812">Transmembrane</keyword>
<accession>K1JLP6</accession>
<keyword evidence="3" id="KW-1185">Reference proteome</keyword>
<proteinExistence type="predicted"/>
<dbReference type="AlphaFoldDB" id="K1JLP6"/>
<keyword evidence="1" id="KW-0472">Membrane</keyword>
<organism evidence="2 3">
    <name type="scientific">Aeromonas dhakensis</name>
    <dbReference type="NCBI Taxonomy" id="196024"/>
    <lineage>
        <taxon>Bacteria</taxon>
        <taxon>Pseudomonadati</taxon>
        <taxon>Pseudomonadota</taxon>
        <taxon>Gammaproteobacteria</taxon>
        <taxon>Aeromonadales</taxon>
        <taxon>Aeromonadaceae</taxon>
        <taxon>Aeromonas</taxon>
    </lineage>
</organism>